<evidence type="ECO:0000256" key="2">
    <source>
        <dbReference type="SAM" id="SignalP"/>
    </source>
</evidence>
<dbReference type="EMBL" id="NASZ01000005">
    <property type="protein sequence ID" value="MBD0724650.1"/>
    <property type="molecule type" value="Genomic_DNA"/>
</dbReference>
<reference evidence="3 4" key="1">
    <citation type="journal article" date="2020" name="Microbiol. Res.">
        <title>Flavobacterium pokkalii sp. nov., a novel plant growth promoting native rhizobacteria isolated from pokkali rice grown in coastal saline affected agricultural regions of southern India, Kerala.</title>
        <authorList>
            <person name="Menon R.R."/>
            <person name="Kumari S."/>
            <person name="Viver T."/>
            <person name="Rameshkumar N."/>
        </authorList>
    </citation>
    <scope>NUCLEOTIDE SEQUENCE [LARGE SCALE GENOMIC DNA]</scope>
    <source>
        <strain evidence="3 4">L1I52</strain>
    </source>
</reference>
<dbReference type="NCBIfam" id="TIGR04131">
    <property type="entry name" value="Bac_Flav_CTERM"/>
    <property type="match status" value="1"/>
</dbReference>
<feature type="chain" id="PRO_5045556595" description="Gliding motility-associated C-terminal domain-containing protein" evidence="2">
    <location>
        <begin position="21"/>
        <end position="503"/>
    </location>
</feature>
<evidence type="ECO:0000313" key="4">
    <source>
        <dbReference type="Proteomes" id="UP000661715"/>
    </source>
</evidence>
<dbReference type="InterPro" id="IPR026341">
    <property type="entry name" value="T9SS_type_B"/>
</dbReference>
<keyword evidence="4" id="KW-1185">Reference proteome</keyword>
<sequence>MKKNLLLLVFVSFFTLFSNADLLAQTPAPPSVTSPIYYCQGSTASPLTATADIGYTLVWYGTNATAGTASTIAPTPSTTTVSSTSYYVSQTNGVSESVRARIVVNVVADNGSSILDLKCFNLSGTPRAGSPAIGTQSGFSWNNTSSVSNQYSYFYTINEGAPIDGSTQPSHLYIPEPQLQPGNEITLTLWHTAYPCDLSVQTCWVPCPNSFTPTFDPVNPICEGDPAPILPNYSNEGVSGTWDPPTVDNTITKNYVFTPFGANCSRGSLIVVVNPKEPDFNDMIVCEGTPAPTLDTTSPNGVTGSWDKAVDNMNTATYTFTPDPNQCASPQTITITVVPSNTLVDFTWTVTEAFADNQKITIAPIAAGGDYLYQLDDGPFQSSPVFEYVAAGSHSVTVMDQTGCSSPITKTGILVVNFPKYFTPNNDGYNDFWNISELSDQPYAYIRIFDRYGKFLKQISPNGGGWNGTYNGHYLPADDYWFVIHYIENDVVKEFKSHFSLKR</sequence>
<dbReference type="Gene3D" id="2.60.40.1220">
    <property type="match status" value="1"/>
</dbReference>
<keyword evidence="1 2" id="KW-0732">Signal</keyword>
<organism evidence="3 4">
    <name type="scientific">Flavobacterium pokkalii</name>
    <dbReference type="NCBI Taxonomy" id="1940408"/>
    <lineage>
        <taxon>Bacteria</taxon>
        <taxon>Pseudomonadati</taxon>
        <taxon>Bacteroidota</taxon>
        <taxon>Flavobacteriia</taxon>
        <taxon>Flavobacteriales</taxon>
        <taxon>Flavobacteriaceae</taxon>
        <taxon>Flavobacterium</taxon>
    </lineage>
</organism>
<feature type="signal peptide" evidence="2">
    <location>
        <begin position="1"/>
        <end position="20"/>
    </location>
</feature>
<accession>A0ABR7UP30</accession>
<proteinExistence type="predicted"/>
<dbReference type="RefSeq" id="WP_188220046.1">
    <property type="nucleotide sequence ID" value="NZ_NASZ01000005.1"/>
</dbReference>
<evidence type="ECO:0000313" key="3">
    <source>
        <dbReference type="EMBL" id="MBD0724650.1"/>
    </source>
</evidence>
<protein>
    <recommendedName>
        <fullName evidence="5">Gliding motility-associated C-terminal domain-containing protein</fullName>
    </recommendedName>
</protein>
<name>A0ABR7UP30_9FLAO</name>
<dbReference type="Proteomes" id="UP000661715">
    <property type="component" value="Unassembled WGS sequence"/>
</dbReference>
<dbReference type="Pfam" id="PF13585">
    <property type="entry name" value="CHU_C"/>
    <property type="match status" value="1"/>
</dbReference>
<dbReference type="InterPro" id="IPR014755">
    <property type="entry name" value="Cu-Rt/internalin_Ig-like"/>
</dbReference>
<gene>
    <name evidence="3" type="ORF">B6A10_05610</name>
</gene>
<evidence type="ECO:0008006" key="5">
    <source>
        <dbReference type="Google" id="ProtNLM"/>
    </source>
</evidence>
<comment type="caution">
    <text evidence="3">The sequence shown here is derived from an EMBL/GenBank/DDBJ whole genome shotgun (WGS) entry which is preliminary data.</text>
</comment>
<evidence type="ECO:0000256" key="1">
    <source>
        <dbReference type="ARBA" id="ARBA00022729"/>
    </source>
</evidence>